<protein>
    <recommendedName>
        <fullName evidence="1">Putative endonuclease Z1 domain-containing protein</fullName>
    </recommendedName>
</protein>
<dbReference type="Proteomes" id="UP000294865">
    <property type="component" value="Unassembled WGS sequence"/>
</dbReference>
<evidence type="ECO:0000313" key="2">
    <source>
        <dbReference type="EMBL" id="TDM17194.1"/>
    </source>
</evidence>
<evidence type="ECO:0000259" key="1">
    <source>
        <dbReference type="Pfam" id="PF10593"/>
    </source>
</evidence>
<evidence type="ECO:0000313" key="3">
    <source>
        <dbReference type="Proteomes" id="UP000294865"/>
    </source>
</evidence>
<organism evidence="2 3">
    <name type="scientific">Macrococcoides canis</name>
    <dbReference type="NCBI Taxonomy" id="1855823"/>
    <lineage>
        <taxon>Bacteria</taxon>
        <taxon>Bacillati</taxon>
        <taxon>Bacillota</taxon>
        <taxon>Bacilli</taxon>
        <taxon>Bacillales</taxon>
        <taxon>Staphylococcaceae</taxon>
        <taxon>Macrococcoides</taxon>
    </lineage>
</organism>
<dbReference type="RefSeq" id="WP_133419355.1">
    <property type="nucleotide sequence ID" value="NZ_SDGR01000003.1"/>
</dbReference>
<reference evidence="2 3" key="1">
    <citation type="submission" date="2019-01" db="EMBL/GenBank/DDBJ databases">
        <title>Draft genome sequences of Macrococcus caseolyticus, Macrococcus canis, Macrococcus bohemicus and Macrococcus goetzii.</title>
        <authorList>
            <person name="Mazhar S."/>
            <person name="Altermann E."/>
            <person name="Hill C."/>
            <person name="Mcauliffe O."/>
        </authorList>
    </citation>
    <scope>NUCLEOTIDE SEQUENCE [LARGE SCALE GENOMIC DNA]</scope>
    <source>
        <strain evidence="2 3">DPC7162</strain>
    </source>
</reference>
<name>A0A4R6C5B6_9STAP</name>
<gene>
    <name evidence="2" type="ORF">ETI04_04645</name>
</gene>
<dbReference type="InterPro" id="IPR018310">
    <property type="entry name" value="Put_endonuclease_Z1-dom"/>
</dbReference>
<dbReference type="Pfam" id="PF10593">
    <property type="entry name" value="Z1"/>
    <property type="match status" value="1"/>
</dbReference>
<proteinExistence type="predicted"/>
<comment type="caution">
    <text evidence="2">The sequence shown here is derived from an EMBL/GenBank/DDBJ whole genome shotgun (WGS) entry which is preliminary data.</text>
</comment>
<sequence>MRLDGYFFNVVSARNHYADDEIAVMVRTAEQLKHYSTDIFRPGMLLGRIQSGKTRSYMGMMALAFDDVFDVVIILTKNSNALARQTYERAVREFREAMESDAVIIYDIMRMPRLRKFELRQKQIIIVKKEIKNIERLHQYFQDYDEIRSRKVMFIDDEADYASVVYSEDKDRNVTELKRIATRLDDLKASLPSAAYLQVTATPYSLYLQPDAEVLEARGYQPKRPAFTELVPTHDKYIGGQFYFEMDSAVANSLYHEIDDVELEILRKADNRRVKDDYLLTSKQLQGLRTALVNFIVGAKVRHLSQKRITKYSFIMHTITTKKAHLWQYDVVSRMEAKLRESIRTHPQRFEALVEAAYHDIQRSCEKMPDFPIVLQAVKASLEDEELLIEIVNSEQDVSQLLDHNGELRLRSPMTLFIGGQILDRGITVGNLIGFYYGRDPRKFQQDTVLQHSRMYGARPMEDMQVTRFYTTARIYHAMQRMHFFDEGLRASFMNNKRTVQFLTRDAQGEIIPCNPNKLLMSELITVKARKRFLPTGFQTLNKTKQIQLMKRIDKRIVSLEKTAVRHTGQNVLVPVQLINDILMEIAQTLIYTPGYEFQMARYTAMIDYLSQDGLAWVMVRTNRNISRMRNDGRYADRPDTGHDELKTAYTLGTEHPSIILLRQNGNEEEGWLGAPFYWPVIVAPSKMETVIFS</sequence>
<dbReference type="EMBL" id="SDQG01000002">
    <property type="protein sequence ID" value="TDM17194.1"/>
    <property type="molecule type" value="Genomic_DNA"/>
</dbReference>
<dbReference type="AlphaFoldDB" id="A0A4R6C5B6"/>
<accession>A0A4R6C5B6</accession>
<feature type="domain" description="Putative endonuclease Z1" evidence="1">
    <location>
        <begin position="288"/>
        <end position="497"/>
    </location>
</feature>